<feature type="transmembrane region" description="Helical" evidence="8">
    <location>
        <begin position="148"/>
        <end position="168"/>
    </location>
</feature>
<dbReference type="Pfam" id="PF03845">
    <property type="entry name" value="Spore_permease"/>
    <property type="match status" value="1"/>
</dbReference>
<feature type="transmembrane region" description="Helical" evidence="8">
    <location>
        <begin position="188"/>
        <end position="208"/>
    </location>
</feature>
<dbReference type="AlphaFoldDB" id="A0A1Q8R0G8"/>
<dbReference type="STRING" id="1888891.DSOL_0814"/>
<keyword evidence="7 8" id="KW-0472">Membrane</keyword>
<evidence type="ECO:0000256" key="1">
    <source>
        <dbReference type="ARBA" id="ARBA00004141"/>
    </source>
</evidence>
<keyword evidence="5 8" id="KW-0812">Transmembrane</keyword>
<sequence>MEQKAKVTGTQVSMLLFISVTSTITIYVPGFTAKEAKESAWLAASIIPFAFGYLTLWVVYKLGRSFPKLTIFQYCEVIMGKFIGKGLGIGYILFLIGMDILVAREFSDFLGVTTLPLTPRIWLLTSLVALATYGAYKGIEVIARASQFVLGIYLLGFTVAILGALTNFKVGRLLPIMEDGLLPIIRGSIAPSSWYGEMCLLAMLFPFVNKPMELKRKGIIALVAVTLFVSFDVAVTIGVLGSSLASAFALPFWSMARGIEIGEVFQRLESFLLVFWITGIIIKEALLCYLICLGLTQVFGFKNSTAVLSIKAVFVVYIADFILGNTAQVHIILTDYWPFFRIAFELFIPVFLLLMVKLRKKPLGGLKK</sequence>
<evidence type="ECO:0000256" key="4">
    <source>
        <dbReference type="ARBA" id="ARBA00022544"/>
    </source>
</evidence>
<dbReference type="Proteomes" id="UP000186102">
    <property type="component" value="Unassembled WGS sequence"/>
</dbReference>
<reference evidence="9 10" key="1">
    <citation type="submission" date="2016-09" db="EMBL/GenBank/DDBJ databases">
        <title>Complete genome of Desulfosporosinus sp. OL.</title>
        <authorList>
            <person name="Mardanov A."/>
            <person name="Beletsky A."/>
            <person name="Panova A."/>
            <person name="Karnachuk O."/>
            <person name="Ravin N."/>
        </authorList>
    </citation>
    <scope>NUCLEOTIDE SEQUENCE [LARGE SCALE GENOMIC DNA]</scope>
    <source>
        <strain evidence="9 10">OL</strain>
    </source>
</reference>
<feature type="transmembrane region" description="Helical" evidence="8">
    <location>
        <begin position="82"/>
        <end position="101"/>
    </location>
</feature>
<keyword evidence="4" id="KW-0309">Germination</keyword>
<feature type="transmembrane region" description="Helical" evidence="8">
    <location>
        <begin position="12"/>
        <end position="28"/>
    </location>
</feature>
<feature type="transmembrane region" description="Helical" evidence="8">
    <location>
        <begin position="339"/>
        <end position="358"/>
    </location>
</feature>
<dbReference type="RefSeq" id="WP_075363619.1">
    <property type="nucleotide sequence ID" value="NZ_MLBF01000004.1"/>
</dbReference>
<feature type="transmembrane region" description="Helical" evidence="8">
    <location>
        <begin position="220"/>
        <end position="253"/>
    </location>
</feature>
<evidence type="ECO:0000313" key="10">
    <source>
        <dbReference type="Proteomes" id="UP000186102"/>
    </source>
</evidence>
<evidence type="ECO:0000256" key="3">
    <source>
        <dbReference type="ARBA" id="ARBA00022448"/>
    </source>
</evidence>
<organism evidence="9 10">
    <name type="scientific">Desulfosporosinus metallidurans</name>
    <dbReference type="NCBI Taxonomy" id="1888891"/>
    <lineage>
        <taxon>Bacteria</taxon>
        <taxon>Bacillati</taxon>
        <taxon>Bacillota</taxon>
        <taxon>Clostridia</taxon>
        <taxon>Eubacteriales</taxon>
        <taxon>Desulfitobacteriaceae</taxon>
        <taxon>Desulfosporosinus</taxon>
    </lineage>
</organism>
<name>A0A1Q8R0G8_9FIRM</name>
<evidence type="ECO:0000256" key="7">
    <source>
        <dbReference type="ARBA" id="ARBA00023136"/>
    </source>
</evidence>
<evidence type="ECO:0000256" key="6">
    <source>
        <dbReference type="ARBA" id="ARBA00022989"/>
    </source>
</evidence>
<accession>A0A1Q8R0G8</accession>
<proteinExistence type="inferred from homology"/>
<keyword evidence="10" id="KW-1185">Reference proteome</keyword>
<dbReference type="InterPro" id="IPR004761">
    <property type="entry name" value="Spore_GerAB"/>
</dbReference>
<keyword evidence="3" id="KW-0813">Transport</keyword>
<comment type="subcellular location">
    <subcellularLocation>
        <location evidence="1">Membrane</location>
        <topology evidence="1">Multi-pass membrane protein</topology>
    </subcellularLocation>
</comment>
<dbReference type="PANTHER" id="PTHR34975">
    <property type="entry name" value="SPORE GERMINATION PROTEIN A2"/>
    <property type="match status" value="1"/>
</dbReference>
<comment type="similarity">
    <text evidence="2">Belongs to the amino acid-polyamine-organocation (APC) superfamily. Spore germination protein (SGP) (TC 2.A.3.9) family.</text>
</comment>
<protein>
    <submittedName>
        <fullName evidence="9">Spore germination protein GerKB</fullName>
    </submittedName>
</protein>
<dbReference type="GO" id="GO:0016020">
    <property type="term" value="C:membrane"/>
    <property type="evidence" value="ECO:0007669"/>
    <property type="project" value="UniProtKB-SubCell"/>
</dbReference>
<feature type="transmembrane region" description="Helical" evidence="8">
    <location>
        <begin position="121"/>
        <end position="136"/>
    </location>
</feature>
<evidence type="ECO:0000313" key="9">
    <source>
        <dbReference type="EMBL" id="OLN33087.1"/>
    </source>
</evidence>
<evidence type="ECO:0000256" key="5">
    <source>
        <dbReference type="ARBA" id="ARBA00022692"/>
    </source>
</evidence>
<comment type="caution">
    <text evidence="9">The sequence shown here is derived from an EMBL/GenBank/DDBJ whole genome shotgun (WGS) entry which is preliminary data.</text>
</comment>
<dbReference type="OrthoDB" id="1675410at2"/>
<dbReference type="GO" id="GO:0009847">
    <property type="term" value="P:spore germination"/>
    <property type="evidence" value="ECO:0007669"/>
    <property type="project" value="InterPro"/>
</dbReference>
<gene>
    <name evidence="9" type="ORF">DSOL_0814</name>
</gene>
<dbReference type="EMBL" id="MLBF01000004">
    <property type="protein sequence ID" value="OLN33087.1"/>
    <property type="molecule type" value="Genomic_DNA"/>
</dbReference>
<evidence type="ECO:0000256" key="8">
    <source>
        <dbReference type="SAM" id="Phobius"/>
    </source>
</evidence>
<dbReference type="PANTHER" id="PTHR34975:SF2">
    <property type="entry name" value="SPORE GERMINATION PROTEIN A2"/>
    <property type="match status" value="1"/>
</dbReference>
<feature type="transmembrane region" description="Helical" evidence="8">
    <location>
        <begin position="312"/>
        <end position="333"/>
    </location>
</feature>
<keyword evidence="6 8" id="KW-1133">Transmembrane helix</keyword>
<feature type="transmembrane region" description="Helical" evidence="8">
    <location>
        <begin position="273"/>
        <end position="300"/>
    </location>
</feature>
<evidence type="ECO:0000256" key="2">
    <source>
        <dbReference type="ARBA" id="ARBA00007998"/>
    </source>
</evidence>
<feature type="transmembrane region" description="Helical" evidence="8">
    <location>
        <begin position="40"/>
        <end position="62"/>
    </location>
</feature>
<dbReference type="NCBIfam" id="TIGR00912">
    <property type="entry name" value="2A0309"/>
    <property type="match status" value="1"/>
</dbReference>